<dbReference type="AlphaFoldDB" id="A0A9Q1GKY7"/>
<proteinExistence type="predicted"/>
<reference evidence="1" key="1">
    <citation type="submission" date="2022-04" db="EMBL/GenBank/DDBJ databases">
        <title>Carnegiea gigantea Genome sequencing and assembly v2.</title>
        <authorList>
            <person name="Copetti D."/>
            <person name="Sanderson M.J."/>
            <person name="Burquez A."/>
            <person name="Wojciechowski M.F."/>
        </authorList>
    </citation>
    <scope>NUCLEOTIDE SEQUENCE</scope>
    <source>
        <strain evidence="1">SGP5-SGP5p</strain>
        <tissue evidence="1">Aerial part</tissue>
    </source>
</reference>
<name>A0A9Q1GKY7_9CARY</name>
<evidence type="ECO:0000313" key="2">
    <source>
        <dbReference type="Proteomes" id="UP001153076"/>
    </source>
</evidence>
<protein>
    <submittedName>
        <fullName evidence="1">Uncharacterized protein</fullName>
    </submittedName>
</protein>
<sequence>MHFTSSSFTVASASGITKVYPAVGDTSSRGSSSLRCERPLDWGNDSQTILRVRAGRGPRKLRPLRHDLWDRLHLGMTPILKYRPRSGPSRGKELVDVPSEDELLDYPSEEWEDVPPKEELVLVDTTIATDLEELGAEERLPSRVLSASSSSVDLIREVDLIFTILHT</sequence>
<accession>A0A9Q1GKY7</accession>
<evidence type="ECO:0000313" key="1">
    <source>
        <dbReference type="EMBL" id="KAJ8423082.1"/>
    </source>
</evidence>
<organism evidence="1 2">
    <name type="scientific">Carnegiea gigantea</name>
    <dbReference type="NCBI Taxonomy" id="171969"/>
    <lineage>
        <taxon>Eukaryota</taxon>
        <taxon>Viridiplantae</taxon>
        <taxon>Streptophyta</taxon>
        <taxon>Embryophyta</taxon>
        <taxon>Tracheophyta</taxon>
        <taxon>Spermatophyta</taxon>
        <taxon>Magnoliopsida</taxon>
        <taxon>eudicotyledons</taxon>
        <taxon>Gunneridae</taxon>
        <taxon>Pentapetalae</taxon>
        <taxon>Caryophyllales</taxon>
        <taxon>Cactineae</taxon>
        <taxon>Cactaceae</taxon>
        <taxon>Cactoideae</taxon>
        <taxon>Echinocereeae</taxon>
        <taxon>Carnegiea</taxon>
    </lineage>
</organism>
<gene>
    <name evidence="1" type="ORF">Cgig2_032282</name>
</gene>
<dbReference type="Proteomes" id="UP001153076">
    <property type="component" value="Unassembled WGS sequence"/>
</dbReference>
<comment type="caution">
    <text evidence="1">The sequence shown here is derived from an EMBL/GenBank/DDBJ whole genome shotgun (WGS) entry which is preliminary data.</text>
</comment>
<dbReference type="EMBL" id="JAKOGI010002061">
    <property type="protein sequence ID" value="KAJ8423082.1"/>
    <property type="molecule type" value="Genomic_DNA"/>
</dbReference>
<keyword evidence="2" id="KW-1185">Reference proteome</keyword>